<sequence length="267" mass="30035">MARKKLERQLMSALPPERVTLSRPFANTGVDFAGPFELKTYSGRGCRIVKGYICLFVCFATKAIHLEAVSDLSTPAFMAALTRFISRRGCPNKIFSDNGRNFVGAAREIKANFKRTVLELKDKAISQYGQQQLEWHFIPAAAPHMGGLWEAGVKSCKTHLKKIAGQIHYTYEEFSTMLAAIEACLNSRPLTPQSENIDDLTALTPGHFLIGSSLLSPAEPEEIPTKTSLLNRWRKLKVIQQEFCRRWKSDYLKELHKGTNGNSHHKI</sequence>
<dbReference type="Proteomes" id="UP001652621">
    <property type="component" value="Unplaced"/>
</dbReference>
<protein>
    <submittedName>
        <fullName evidence="3">Uncharacterized protein LOC131802713</fullName>
    </submittedName>
</protein>
<dbReference type="InterPro" id="IPR036397">
    <property type="entry name" value="RNaseH_sf"/>
</dbReference>
<proteinExistence type="predicted"/>
<name>A0ABM3V011_MUSDO</name>
<dbReference type="Gene3D" id="3.30.420.10">
    <property type="entry name" value="Ribonuclease H-like superfamily/Ribonuclease H"/>
    <property type="match status" value="1"/>
</dbReference>
<evidence type="ECO:0000259" key="1">
    <source>
        <dbReference type="PROSITE" id="PS50994"/>
    </source>
</evidence>
<dbReference type="RefSeq" id="XP_058979117.1">
    <property type="nucleotide sequence ID" value="XM_059123134.1"/>
</dbReference>
<gene>
    <name evidence="3" type="primary">LOC131802713</name>
</gene>
<evidence type="ECO:0000313" key="2">
    <source>
        <dbReference type="Proteomes" id="UP001652621"/>
    </source>
</evidence>
<feature type="domain" description="Integrase catalytic" evidence="1">
    <location>
        <begin position="20"/>
        <end position="213"/>
    </location>
</feature>
<dbReference type="SUPFAM" id="SSF53098">
    <property type="entry name" value="Ribonuclease H-like"/>
    <property type="match status" value="1"/>
</dbReference>
<reference evidence="3" key="1">
    <citation type="submission" date="2025-08" db="UniProtKB">
        <authorList>
            <consortium name="RefSeq"/>
        </authorList>
    </citation>
    <scope>IDENTIFICATION</scope>
    <source>
        <strain evidence="3">Aabys</strain>
        <tissue evidence="3">Whole body</tissue>
    </source>
</reference>
<dbReference type="InterPro" id="IPR001584">
    <property type="entry name" value="Integrase_cat-core"/>
</dbReference>
<organism evidence="2 3">
    <name type="scientific">Musca domestica</name>
    <name type="common">House fly</name>
    <dbReference type="NCBI Taxonomy" id="7370"/>
    <lineage>
        <taxon>Eukaryota</taxon>
        <taxon>Metazoa</taxon>
        <taxon>Ecdysozoa</taxon>
        <taxon>Arthropoda</taxon>
        <taxon>Hexapoda</taxon>
        <taxon>Insecta</taxon>
        <taxon>Pterygota</taxon>
        <taxon>Neoptera</taxon>
        <taxon>Endopterygota</taxon>
        <taxon>Diptera</taxon>
        <taxon>Brachycera</taxon>
        <taxon>Muscomorpha</taxon>
        <taxon>Muscoidea</taxon>
        <taxon>Muscidae</taxon>
        <taxon>Musca</taxon>
    </lineage>
</organism>
<dbReference type="InterPro" id="IPR012337">
    <property type="entry name" value="RNaseH-like_sf"/>
</dbReference>
<accession>A0ABM3V011</accession>
<keyword evidence="2" id="KW-1185">Reference proteome</keyword>
<dbReference type="PANTHER" id="PTHR47331">
    <property type="entry name" value="PHD-TYPE DOMAIN-CONTAINING PROTEIN"/>
    <property type="match status" value="1"/>
</dbReference>
<dbReference type="GeneID" id="131802713"/>
<evidence type="ECO:0000313" key="3">
    <source>
        <dbReference type="RefSeq" id="XP_058979117.1"/>
    </source>
</evidence>
<dbReference type="PROSITE" id="PS50994">
    <property type="entry name" value="INTEGRASE"/>
    <property type="match status" value="1"/>
</dbReference>